<proteinExistence type="predicted"/>
<comment type="caution">
    <text evidence="2">The sequence shown here is derived from an EMBL/GenBank/DDBJ whole genome shotgun (WGS) entry which is preliminary data.</text>
</comment>
<feature type="region of interest" description="Disordered" evidence="1">
    <location>
        <begin position="114"/>
        <end position="150"/>
    </location>
</feature>
<protein>
    <submittedName>
        <fullName evidence="2">Uncharacterized protein</fullName>
    </submittedName>
</protein>
<dbReference type="EMBL" id="JBHSQO010000072">
    <property type="protein sequence ID" value="MFC6094732.1"/>
    <property type="molecule type" value="Genomic_DNA"/>
</dbReference>
<accession>A0ABW1PIV9</accession>
<gene>
    <name evidence="2" type="ORF">ACFP3R_36185</name>
</gene>
<sequence>MFFTYRPADGDEQRWEFVAAEVRASQAEPIEKSYGQPWDVFLVDVFKGAARARRHLLWHLMRTDHPALRYEDVPDFALGEVELAFDRGELEAMREQLAGQLTAEQLTQLDALVAEAPEGRSGKALSNRRERRTASRSRSTSTSGSKTRKR</sequence>
<feature type="compositionally biased region" description="Low complexity" evidence="1">
    <location>
        <begin position="136"/>
        <end position="150"/>
    </location>
</feature>
<keyword evidence="3" id="KW-1185">Reference proteome</keyword>
<dbReference type="Proteomes" id="UP001596220">
    <property type="component" value="Unassembled WGS sequence"/>
</dbReference>
<reference evidence="3" key="1">
    <citation type="journal article" date="2019" name="Int. J. Syst. Evol. Microbiol.">
        <title>The Global Catalogue of Microorganisms (GCM) 10K type strain sequencing project: providing services to taxonomists for standard genome sequencing and annotation.</title>
        <authorList>
            <consortium name="The Broad Institute Genomics Platform"/>
            <consortium name="The Broad Institute Genome Sequencing Center for Infectious Disease"/>
            <person name="Wu L."/>
            <person name="Ma J."/>
        </authorList>
    </citation>
    <scope>NUCLEOTIDE SEQUENCE [LARGE SCALE GENOMIC DNA]</scope>
    <source>
        <strain evidence="3">CGMCC 4.7246</strain>
    </source>
</reference>
<evidence type="ECO:0000256" key="1">
    <source>
        <dbReference type="SAM" id="MobiDB-lite"/>
    </source>
</evidence>
<organism evidence="2 3">
    <name type="scientific">Saccharothrix lopnurensis</name>
    <dbReference type="NCBI Taxonomy" id="1670621"/>
    <lineage>
        <taxon>Bacteria</taxon>
        <taxon>Bacillati</taxon>
        <taxon>Actinomycetota</taxon>
        <taxon>Actinomycetes</taxon>
        <taxon>Pseudonocardiales</taxon>
        <taxon>Pseudonocardiaceae</taxon>
        <taxon>Saccharothrix</taxon>
    </lineage>
</organism>
<name>A0ABW1PIV9_9PSEU</name>
<evidence type="ECO:0000313" key="2">
    <source>
        <dbReference type="EMBL" id="MFC6094732.1"/>
    </source>
</evidence>
<dbReference type="RefSeq" id="WP_380643268.1">
    <property type="nucleotide sequence ID" value="NZ_JBHSQO010000072.1"/>
</dbReference>
<evidence type="ECO:0000313" key="3">
    <source>
        <dbReference type="Proteomes" id="UP001596220"/>
    </source>
</evidence>